<dbReference type="Pfam" id="PF10926">
    <property type="entry name" value="DUF2800"/>
    <property type="match status" value="1"/>
</dbReference>
<accession>A0A6J5MKT3</accession>
<proteinExistence type="predicted"/>
<evidence type="ECO:0008006" key="2">
    <source>
        <dbReference type="Google" id="ProtNLM"/>
    </source>
</evidence>
<protein>
    <recommendedName>
        <fullName evidence="2">DUF2800 domain-containing protein</fullName>
    </recommendedName>
</protein>
<evidence type="ECO:0000313" key="1">
    <source>
        <dbReference type="EMBL" id="CAB4147775.1"/>
    </source>
</evidence>
<dbReference type="InterPro" id="IPR011604">
    <property type="entry name" value="PDDEXK-like_dom_sf"/>
</dbReference>
<reference evidence="1" key="1">
    <citation type="submission" date="2020-04" db="EMBL/GenBank/DDBJ databases">
        <authorList>
            <person name="Chiriac C."/>
            <person name="Salcher M."/>
            <person name="Ghai R."/>
            <person name="Kavagutti S V."/>
        </authorList>
    </citation>
    <scope>NUCLEOTIDE SEQUENCE</scope>
</reference>
<organism evidence="1">
    <name type="scientific">uncultured Caudovirales phage</name>
    <dbReference type="NCBI Taxonomy" id="2100421"/>
    <lineage>
        <taxon>Viruses</taxon>
        <taxon>Duplodnaviria</taxon>
        <taxon>Heunggongvirae</taxon>
        <taxon>Uroviricota</taxon>
        <taxon>Caudoviricetes</taxon>
        <taxon>Peduoviridae</taxon>
        <taxon>Maltschvirus</taxon>
        <taxon>Maltschvirus maltsch</taxon>
    </lineage>
</organism>
<dbReference type="InterPro" id="IPR021229">
    <property type="entry name" value="DUF2800"/>
</dbReference>
<dbReference type="EMBL" id="LR796491">
    <property type="protein sequence ID" value="CAB4147775.1"/>
    <property type="molecule type" value="Genomic_DNA"/>
</dbReference>
<sequence length="381" mass="42110">MTAHAKFGASNAKRRMSCPGSLEAEAPFPNESSPYAELGTAAHELGEFCLVNGHEDAFAFIGEEHNGHKVDDNMARAVQVYIDYIRDVAATEPNICRYEKRFSLDKLDPPMPMFGTADCIIYGKESGTLYVIDYKHGQGIAVEVEDNAQLKYYALGAILEIGEKAPVNKVITVVVQPRAMHHDGPVREYSYTRDDIMDFGTDLIDAAHAAMKPDAPRISGAHCTFCLAAGTCSALRNNALEIAQDEFGTVRNINDLSPQEIADFLQRVPLIEEWIKSLRRHANNLLDTGAELPGYKLVEKRPTRRWRVEEEVVAWATEEGLDDDDIYEKKLKSPPQIERIVGKKNLPTSLVIAVSSGTSMVADTDNRPAVALLAADEFTVE</sequence>
<gene>
    <name evidence="1" type="ORF">UFOVP506_45</name>
</gene>
<name>A0A6J5MKT3_9CAUD</name>
<dbReference type="Gene3D" id="3.90.320.10">
    <property type="match status" value="1"/>
</dbReference>